<organism evidence="2 3">
    <name type="scientific">Rubellimicrobium mesophilum DSM 19309</name>
    <dbReference type="NCBI Taxonomy" id="442562"/>
    <lineage>
        <taxon>Bacteria</taxon>
        <taxon>Pseudomonadati</taxon>
        <taxon>Pseudomonadota</taxon>
        <taxon>Alphaproteobacteria</taxon>
        <taxon>Rhodobacterales</taxon>
        <taxon>Roseobacteraceae</taxon>
        <taxon>Rubellimicrobium</taxon>
    </lineage>
</organism>
<evidence type="ECO:0000256" key="1">
    <source>
        <dbReference type="SAM" id="SignalP"/>
    </source>
</evidence>
<gene>
    <name evidence="2" type="ORF">Rumeso_00350</name>
</gene>
<dbReference type="OrthoDB" id="7862810at2"/>
<accession>A0A017HV47</accession>
<sequence>MRTGTLSLLVLAAPAWAQQVADCDGVPAVTDLVEPWEETSRPLGEGAIRLALLHGAGEEGVKLLVLTLPPVEEAPAEEVPPAETLAAPPRHCRIVTEGGLGFASLDVGAAEVEEDPEAATLTARVPALRFVPESTELEELTLSLTFGVRDDSLVAALEGDEAAPDEGEAP</sequence>
<proteinExistence type="predicted"/>
<comment type="caution">
    <text evidence="2">The sequence shown here is derived from an EMBL/GenBank/DDBJ whole genome shotgun (WGS) entry which is preliminary data.</text>
</comment>
<reference evidence="2 3" key="1">
    <citation type="submission" date="2013-02" db="EMBL/GenBank/DDBJ databases">
        <authorList>
            <person name="Fiebig A."/>
            <person name="Goeker M."/>
            <person name="Klenk H.-P.P."/>
        </authorList>
    </citation>
    <scope>NUCLEOTIDE SEQUENCE [LARGE SCALE GENOMIC DNA]</scope>
    <source>
        <strain evidence="2 3">DSM 19309</strain>
    </source>
</reference>
<feature type="signal peptide" evidence="1">
    <location>
        <begin position="1"/>
        <end position="17"/>
    </location>
</feature>
<protein>
    <submittedName>
        <fullName evidence="2">Uncharacterized protein</fullName>
    </submittedName>
</protein>
<evidence type="ECO:0000313" key="2">
    <source>
        <dbReference type="EMBL" id="EYD78013.1"/>
    </source>
</evidence>
<keyword evidence="3" id="KW-1185">Reference proteome</keyword>
<keyword evidence="1" id="KW-0732">Signal</keyword>
<dbReference type="RefSeq" id="WP_037280351.1">
    <property type="nucleotide sequence ID" value="NZ_KK088572.1"/>
</dbReference>
<evidence type="ECO:0000313" key="3">
    <source>
        <dbReference type="Proteomes" id="UP000019666"/>
    </source>
</evidence>
<dbReference type="HOGENOM" id="CLU_1569526_0_0_5"/>
<name>A0A017HV47_9RHOB</name>
<dbReference type="AlphaFoldDB" id="A0A017HV47"/>
<feature type="chain" id="PRO_5001496289" evidence="1">
    <location>
        <begin position="18"/>
        <end position="170"/>
    </location>
</feature>
<dbReference type="STRING" id="442562.Rumeso_00350"/>
<dbReference type="EMBL" id="AOSK01000018">
    <property type="protein sequence ID" value="EYD78013.1"/>
    <property type="molecule type" value="Genomic_DNA"/>
</dbReference>
<dbReference type="Proteomes" id="UP000019666">
    <property type="component" value="Unassembled WGS sequence"/>
</dbReference>